<name>A0A9P5YD51_9AGAR</name>
<keyword evidence="2" id="KW-1185">Reference proteome</keyword>
<proteinExistence type="predicted"/>
<evidence type="ECO:0000313" key="2">
    <source>
        <dbReference type="Proteomes" id="UP000807353"/>
    </source>
</evidence>
<sequence>MSYYLPLNKATLLFFPPQSDKMINTGPLSMPWVVQVMIKQARTEPIDEIAVFFRAQNEITSAIESVLVTDILAPLPSNEVKLAGRGYSLHGVRKCWKYGKGIELAWGETPIRTCDDKWVFNFALNDDNSSSRLEVH</sequence>
<dbReference type="EMBL" id="MU150235">
    <property type="protein sequence ID" value="KAF9467852.1"/>
    <property type="molecule type" value="Genomic_DNA"/>
</dbReference>
<dbReference type="OrthoDB" id="2748218at2759"/>
<reference evidence="1" key="1">
    <citation type="submission" date="2020-11" db="EMBL/GenBank/DDBJ databases">
        <authorList>
            <consortium name="DOE Joint Genome Institute"/>
            <person name="Ahrendt S."/>
            <person name="Riley R."/>
            <person name="Andreopoulos W."/>
            <person name="Labutti K."/>
            <person name="Pangilinan J."/>
            <person name="Ruiz-Duenas F.J."/>
            <person name="Barrasa J.M."/>
            <person name="Sanchez-Garcia M."/>
            <person name="Camarero S."/>
            <person name="Miyauchi S."/>
            <person name="Serrano A."/>
            <person name="Linde D."/>
            <person name="Babiker R."/>
            <person name="Drula E."/>
            <person name="Ayuso-Fernandez I."/>
            <person name="Pacheco R."/>
            <person name="Padilla G."/>
            <person name="Ferreira P."/>
            <person name="Barriuso J."/>
            <person name="Kellner H."/>
            <person name="Castanera R."/>
            <person name="Alfaro M."/>
            <person name="Ramirez L."/>
            <person name="Pisabarro A.G."/>
            <person name="Kuo A."/>
            <person name="Tritt A."/>
            <person name="Lipzen A."/>
            <person name="He G."/>
            <person name="Yan M."/>
            <person name="Ng V."/>
            <person name="Cullen D."/>
            <person name="Martin F."/>
            <person name="Rosso M.-N."/>
            <person name="Henrissat B."/>
            <person name="Hibbett D."/>
            <person name="Martinez A.T."/>
            <person name="Grigoriev I.V."/>
        </authorList>
    </citation>
    <scope>NUCLEOTIDE SEQUENCE</scope>
    <source>
        <strain evidence="1">CBS 247.69</strain>
    </source>
</reference>
<dbReference type="AlphaFoldDB" id="A0A9P5YD51"/>
<gene>
    <name evidence="1" type="ORF">BDZ94DRAFT_1247888</name>
</gene>
<organism evidence="1 2">
    <name type="scientific">Collybia nuda</name>
    <dbReference type="NCBI Taxonomy" id="64659"/>
    <lineage>
        <taxon>Eukaryota</taxon>
        <taxon>Fungi</taxon>
        <taxon>Dikarya</taxon>
        <taxon>Basidiomycota</taxon>
        <taxon>Agaricomycotina</taxon>
        <taxon>Agaricomycetes</taxon>
        <taxon>Agaricomycetidae</taxon>
        <taxon>Agaricales</taxon>
        <taxon>Tricholomatineae</taxon>
        <taxon>Clitocybaceae</taxon>
        <taxon>Collybia</taxon>
    </lineage>
</organism>
<protein>
    <submittedName>
        <fullName evidence="1">Uncharacterized protein</fullName>
    </submittedName>
</protein>
<comment type="caution">
    <text evidence="1">The sequence shown here is derived from an EMBL/GenBank/DDBJ whole genome shotgun (WGS) entry which is preliminary data.</text>
</comment>
<accession>A0A9P5YD51</accession>
<evidence type="ECO:0000313" key="1">
    <source>
        <dbReference type="EMBL" id="KAF9467852.1"/>
    </source>
</evidence>
<dbReference type="Proteomes" id="UP000807353">
    <property type="component" value="Unassembled WGS sequence"/>
</dbReference>